<sequence length="162" mass="17993">MRTVELAKVATEINVSPQQVWAVLTDFPRYPEWSTYIQEIDGRADAGTNLRIVMRLPGQRPIVARLPLIEATPGVRLAWAAVIPGAAWLPKAIFGGVHEFILTALPDGGTRFLHREHLSDRSSHRVDVDIGALSQTEVFRKVYSSTDRRESTRALGDVHTGL</sequence>
<dbReference type="SUPFAM" id="SSF55961">
    <property type="entry name" value="Bet v1-like"/>
    <property type="match status" value="1"/>
</dbReference>
<dbReference type="EMBL" id="FWXV01000019">
    <property type="protein sequence ID" value="SMD27059.1"/>
    <property type="molecule type" value="Genomic_DNA"/>
</dbReference>
<proteinExistence type="predicted"/>
<name>A0A1W2FYM3_KIBAR</name>
<gene>
    <name evidence="1" type="ORF">SAMN05661093_10656</name>
</gene>
<evidence type="ECO:0000313" key="2">
    <source>
        <dbReference type="Proteomes" id="UP000192674"/>
    </source>
</evidence>
<dbReference type="RefSeq" id="WP_084434659.1">
    <property type="nucleotide sequence ID" value="NZ_FWXV01000019.1"/>
</dbReference>
<evidence type="ECO:0000313" key="1">
    <source>
        <dbReference type="EMBL" id="SMD27059.1"/>
    </source>
</evidence>
<dbReference type="InterPro" id="IPR019587">
    <property type="entry name" value="Polyketide_cyclase/dehydratase"/>
</dbReference>
<dbReference type="OrthoDB" id="191189at2"/>
<protein>
    <submittedName>
        <fullName evidence="1">Polyketide cyclase / dehydrase and lipid transport</fullName>
    </submittedName>
</protein>
<dbReference type="Gene3D" id="3.30.530.20">
    <property type="match status" value="1"/>
</dbReference>
<dbReference type="Proteomes" id="UP000192674">
    <property type="component" value="Unassembled WGS sequence"/>
</dbReference>
<organism evidence="1 2">
    <name type="scientific">Kibdelosporangium aridum</name>
    <dbReference type="NCBI Taxonomy" id="2030"/>
    <lineage>
        <taxon>Bacteria</taxon>
        <taxon>Bacillati</taxon>
        <taxon>Actinomycetota</taxon>
        <taxon>Actinomycetes</taxon>
        <taxon>Pseudonocardiales</taxon>
        <taxon>Pseudonocardiaceae</taxon>
        <taxon>Kibdelosporangium</taxon>
    </lineage>
</organism>
<keyword evidence="2" id="KW-1185">Reference proteome</keyword>
<dbReference type="Pfam" id="PF10604">
    <property type="entry name" value="Polyketide_cyc2"/>
    <property type="match status" value="1"/>
</dbReference>
<reference evidence="1 2" key="1">
    <citation type="submission" date="2017-04" db="EMBL/GenBank/DDBJ databases">
        <authorList>
            <person name="Afonso C.L."/>
            <person name="Miller P.J."/>
            <person name="Scott M.A."/>
            <person name="Spackman E."/>
            <person name="Goraichik I."/>
            <person name="Dimitrov K.M."/>
            <person name="Suarez D.L."/>
            <person name="Swayne D.E."/>
        </authorList>
    </citation>
    <scope>NUCLEOTIDE SEQUENCE [LARGE SCALE GENOMIC DNA]</scope>
    <source>
        <strain evidence="1 2">DSM 43828</strain>
    </source>
</reference>
<dbReference type="AlphaFoldDB" id="A0A1W2FYM3"/>
<dbReference type="InterPro" id="IPR023393">
    <property type="entry name" value="START-like_dom_sf"/>
</dbReference>
<accession>A0A1W2FYM3</accession>
<dbReference type="CDD" id="cd07822">
    <property type="entry name" value="SRPBCC_4"/>
    <property type="match status" value="1"/>
</dbReference>